<keyword evidence="13" id="KW-1185">Reference proteome</keyword>
<comment type="caution">
    <text evidence="12">The sequence shown here is derived from an EMBL/GenBank/DDBJ whole genome shotgun (WGS) entry which is preliminary data.</text>
</comment>
<evidence type="ECO:0000256" key="5">
    <source>
        <dbReference type="ARBA" id="ARBA00022989"/>
    </source>
</evidence>
<dbReference type="PRINTS" id="PR01078">
    <property type="entry name" value="AMINACHANNEL"/>
</dbReference>
<dbReference type="InterPro" id="IPR001873">
    <property type="entry name" value="ENaC"/>
</dbReference>
<evidence type="ECO:0000256" key="4">
    <source>
        <dbReference type="ARBA" id="ARBA00022692"/>
    </source>
</evidence>
<name>A0ABN8MKD8_9CNID</name>
<keyword evidence="8" id="KW-0472">Membrane</keyword>
<dbReference type="Gene3D" id="1.10.287.770">
    <property type="entry name" value="YojJ-like"/>
    <property type="match status" value="1"/>
</dbReference>
<evidence type="ECO:0000256" key="11">
    <source>
        <dbReference type="RuleBase" id="RU000679"/>
    </source>
</evidence>
<sequence length="444" mass="50870">MHDKKLSFPQVTICNINMIRKSKFPNEILQEYPELLDECKLSPLLKRLNKTTSRSSRANSNAKGLPNVNDLPEKDGLIERVLTSLAKIPEEKLINYGHQLDDMIIGCVFNYIDCLEEDMRNSWTHFWHKLYGNCYTFNKGINDVGETIEVMNSLFIYFSAGLTLEINIEQLDYVSVLSQEAGIRVFIGGQREMPFPYEQGISVSPGFSTAIELRKVAIGRLDPFENRSCIKTGDELIEGHNIFRRYNVTYTSMLCKMSCFAELMNERCGCVWYSISYDLGIPVCDIENMTVVVCVNEVVDKFHDGACNNQCKEQCREDEFKSSVSMARWPSRQYLTSLLGELERHVPNITENRGDVGDYFLKLKIYYGELNYELIEEEAAYSVNSFWSDIGGLMGMWIGISVLTVVEVLELTATITATIVKTLKKKKSHIREVKPQKEDNLQRF</sequence>
<keyword evidence="9 11" id="KW-0739">Sodium transport</keyword>
<keyword evidence="2 11" id="KW-0813">Transport</keyword>
<evidence type="ECO:0000313" key="12">
    <source>
        <dbReference type="EMBL" id="CAH3029070.1"/>
    </source>
</evidence>
<evidence type="ECO:0000256" key="9">
    <source>
        <dbReference type="ARBA" id="ARBA00023201"/>
    </source>
</evidence>
<dbReference type="EMBL" id="CALNXI010000550">
    <property type="protein sequence ID" value="CAH3029070.1"/>
    <property type="molecule type" value="Genomic_DNA"/>
</dbReference>
<dbReference type="Pfam" id="PF00858">
    <property type="entry name" value="ASC"/>
    <property type="match status" value="1"/>
</dbReference>
<evidence type="ECO:0008006" key="14">
    <source>
        <dbReference type="Google" id="ProtNLM"/>
    </source>
</evidence>
<evidence type="ECO:0000256" key="8">
    <source>
        <dbReference type="ARBA" id="ARBA00023136"/>
    </source>
</evidence>
<proteinExistence type="inferred from homology"/>
<evidence type="ECO:0000313" key="13">
    <source>
        <dbReference type="Proteomes" id="UP001159427"/>
    </source>
</evidence>
<dbReference type="PANTHER" id="PTHR11690">
    <property type="entry name" value="AMILORIDE-SENSITIVE SODIUM CHANNEL-RELATED"/>
    <property type="match status" value="1"/>
</dbReference>
<evidence type="ECO:0000256" key="1">
    <source>
        <dbReference type="ARBA" id="ARBA00004141"/>
    </source>
</evidence>
<evidence type="ECO:0000256" key="6">
    <source>
        <dbReference type="ARBA" id="ARBA00023053"/>
    </source>
</evidence>
<reference evidence="12 13" key="1">
    <citation type="submission" date="2022-05" db="EMBL/GenBank/DDBJ databases">
        <authorList>
            <consortium name="Genoscope - CEA"/>
            <person name="William W."/>
        </authorList>
    </citation>
    <scope>NUCLEOTIDE SEQUENCE [LARGE SCALE GENOMIC DNA]</scope>
</reference>
<keyword evidence="7 11" id="KW-0406">Ion transport</keyword>
<dbReference type="PANTHER" id="PTHR11690:SF248">
    <property type="entry name" value="PICKPOCKET 17, ISOFORM A"/>
    <property type="match status" value="1"/>
</dbReference>
<protein>
    <recommendedName>
        <fullName evidence="14">Amiloride-sensitive sodium channel</fullName>
    </recommendedName>
</protein>
<keyword evidence="4 11" id="KW-0812">Transmembrane</keyword>
<comment type="subcellular location">
    <subcellularLocation>
        <location evidence="1">Membrane</location>
        <topology evidence="1">Multi-pass membrane protein</topology>
    </subcellularLocation>
</comment>
<keyword evidence="10 11" id="KW-0407">Ion channel</keyword>
<dbReference type="Gene3D" id="2.60.470.10">
    <property type="entry name" value="Acid-sensing ion channels like domains"/>
    <property type="match status" value="1"/>
</dbReference>
<comment type="similarity">
    <text evidence="11">Belongs to the amiloride-sensitive sodium channel (TC 1.A.6) family.</text>
</comment>
<evidence type="ECO:0000256" key="7">
    <source>
        <dbReference type="ARBA" id="ARBA00023065"/>
    </source>
</evidence>
<keyword evidence="3 11" id="KW-0894">Sodium channel</keyword>
<evidence type="ECO:0000256" key="3">
    <source>
        <dbReference type="ARBA" id="ARBA00022461"/>
    </source>
</evidence>
<evidence type="ECO:0000256" key="2">
    <source>
        <dbReference type="ARBA" id="ARBA00022448"/>
    </source>
</evidence>
<accession>A0ABN8MKD8</accession>
<dbReference type="Proteomes" id="UP001159427">
    <property type="component" value="Unassembled WGS sequence"/>
</dbReference>
<keyword evidence="5" id="KW-1133">Transmembrane helix</keyword>
<organism evidence="12 13">
    <name type="scientific">Porites evermanni</name>
    <dbReference type="NCBI Taxonomy" id="104178"/>
    <lineage>
        <taxon>Eukaryota</taxon>
        <taxon>Metazoa</taxon>
        <taxon>Cnidaria</taxon>
        <taxon>Anthozoa</taxon>
        <taxon>Hexacorallia</taxon>
        <taxon>Scleractinia</taxon>
        <taxon>Fungiina</taxon>
        <taxon>Poritidae</taxon>
        <taxon>Porites</taxon>
    </lineage>
</organism>
<evidence type="ECO:0000256" key="10">
    <source>
        <dbReference type="ARBA" id="ARBA00023303"/>
    </source>
</evidence>
<keyword evidence="6" id="KW-0915">Sodium</keyword>
<gene>
    <name evidence="12" type="ORF">PEVE_00035498</name>
</gene>